<dbReference type="PROSITE" id="PS51718">
    <property type="entry name" value="G_DYNAMIN_2"/>
    <property type="match status" value="1"/>
</dbReference>
<accession>A0A9N9NAH1</accession>
<feature type="domain" description="Dynamin-type G" evidence="2">
    <location>
        <begin position="290"/>
        <end position="320"/>
    </location>
</feature>
<keyword evidence="4" id="KW-1185">Reference proteome</keyword>
<gene>
    <name evidence="3" type="ORF">DERYTH_LOCUS14020</name>
</gene>
<feature type="non-terminal residue" evidence="3">
    <location>
        <position position="1"/>
    </location>
</feature>
<sequence length="320" mass="35878">MLINSSLFRYLTDASKLRTPPRSQVDEINEKYLSSTECPNHDKHKDILPEIVRDTPRNPLIGSSIKKNSPIVTENDLALVFRGRRYAIPPQFYENDDDDDEEFKMDIKPRNLLPLFLAEAASSSQSAESVESNITKKANNDKDEPTINISTANTTKAKDDSDNSSEKPTKKSGSRNKRITDYGKGTKRNYSKPTATRKSKRLKHMTTKSSDLLSSISNGFTDGLAKFDIELQVPKLNKYFFHKFIKKDDPSDTSGNSGAVALFMSGEKDDEIWKTIQKKVNSEYIDHEEGLKLPNIVVIGSQSSGKSSVLEVIVGHEFLP</sequence>
<evidence type="ECO:0000313" key="4">
    <source>
        <dbReference type="Proteomes" id="UP000789405"/>
    </source>
</evidence>
<reference evidence="3" key="1">
    <citation type="submission" date="2021-06" db="EMBL/GenBank/DDBJ databases">
        <authorList>
            <person name="Kallberg Y."/>
            <person name="Tangrot J."/>
            <person name="Rosling A."/>
        </authorList>
    </citation>
    <scope>NUCLEOTIDE SEQUENCE</scope>
    <source>
        <strain evidence="3">MA453B</strain>
    </source>
</reference>
<evidence type="ECO:0000256" key="1">
    <source>
        <dbReference type="SAM" id="MobiDB-lite"/>
    </source>
</evidence>
<evidence type="ECO:0000259" key="2">
    <source>
        <dbReference type="PROSITE" id="PS51718"/>
    </source>
</evidence>
<dbReference type="InterPro" id="IPR027417">
    <property type="entry name" value="P-loop_NTPase"/>
</dbReference>
<feature type="region of interest" description="Disordered" evidence="1">
    <location>
        <begin position="122"/>
        <end position="206"/>
    </location>
</feature>
<feature type="compositionally biased region" description="Low complexity" evidence="1">
    <location>
        <begin position="122"/>
        <end position="132"/>
    </location>
</feature>
<dbReference type="Gene3D" id="3.40.50.300">
    <property type="entry name" value="P-loop containing nucleotide triphosphate hydrolases"/>
    <property type="match status" value="1"/>
</dbReference>
<feature type="compositionally biased region" description="Basic residues" evidence="1">
    <location>
        <begin position="185"/>
        <end position="206"/>
    </location>
</feature>
<dbReference type="Pfam" id="PF00350">
    <property type="entry name" value="Dynamin_N"/>
    <property type="match status" value="1"/>
</dbReference>
<comment type="caution">
    <text evidence="3">The sequence shown here is derived from an EMBL/GenBank/DDBJ whole genome shotgun (WGS) entry which is preliminary data.</text>
</comment>
<dbReference type="AlphaFoldDB" id="A0A9N9NAH1"/>
<evidence type="ECO:0000313" key="3">
    <source>
        <dbReference type="EMBL" id="CAG8717098.1"/>
    </source>
</evidence>
<dbReference type="SUPFAM" id="SSF52540">
    <property type="entry name" value="P-loop containing nucleoside triphosphate hydrolases"/>
    <property type="match status" value="1"/>
</dbReference>
<protein>
    <submittedName>
        <fullName evidence="3">20729_t:CDS:1</fullName>
    </submittedName>
</protein>
<dbReference type="InterPro" id="IPR045063">
    <property type="entry name" value="Dynamin_N"/>
</dbReference>
<dbReference type="EMBL" id="CAJVPY010010258">
    <property type="protein sequence ID" value="CAG8717098.1"/>
    <property type="molecule type" value="Genomic_DNA"/>
</dbReference>
<dbReference type="InterPro" id="IPR030381">
    <property type="entry name" value="G_DYNAMIN_dom"/>
</dbReference>
<dbReference type="GO" id="GO:0005525">
    <property type="term" value="F:GTP binding"/>
    <property type="evidence" value="ECO:0007669"/>
    <property type="project" value="InterPro"/>
</dbReference>
<name>A0A9N9NAH1_9GLOM</name>
<dbReference type="Proteomes" id="UP000789405">
    <property type="component" value="Unassembled WGS sequence"/>
</dbReference>
<feature type="compositionally biased region" description="Basic and acidic residues" evidence="1">
    <location>
        <begin position="156"/>
        <end position="169"/>
    </location>
</feature>
<organism evidence="3 4">
    <name type="scientific">Dentiscutata erythropus</name>
    <dbReference type="NCBI Taxonomy" id="1348616"/>
    <lineage>
        <taxon>Eukaryota</taxon>
        <taxon>Fungi</taxon>
        <taxon>Fungi incertae sedis</taxon>
        <taxon>Mucoromycota</taxon>
        <taxon>Glomeromycotina</taxon>
        <taxon>Glomeromycetes</taxon>
        <taxon>Diversisporales</taxon>
        <taxon>Gigasporaceae</taxon>
        <taxon>Dentiscutata</taxon>
    </lineage>
</organism>
<dbReference type="OrthoDB" id="2417058at2759"/>
<proteinExistence type="predicted"/>